<protein>
    <submittedName>
        <fullName evidence="2">Uncharacterized protein</fullName>
    </submittedName>
</protein>
<evidence type="ECO:0000313" key="3">
    <source>
        <dbReference type="Proteomes" id="UP000476064"/>
    </source>
</evidence>
<keyword evidence="1" id="KW-0812">Transmembrane</keyword>
<dbReference type="EMBL" id="CP048209">
    <property type="protein sequence ID" value="QHT63273.1"/>
    <property type="molecule type" value="Genomic_DNA"/>
</dbReference>
<keyword evidence="1" id="KW-1133">Transmembrane helix</keyword>
<dbReference type="RefSeq" id="WP_162359702.1">
    <property type="nucleotide sequence ID" value="NZ_CP048209.1"/>
</dbReference>
<evidence type="ECO:0000256" key="1">
    <source>
        <dbReference type="SAM" id="Phobius"/>
    </source>
</evidence>
<dbReference type="KEGG" id="plyc:GXP70_27125"/>
<reference evidence="2 3" key="1">
    <citation type="submission" date="2020-01" db="EMBL/GenBank/DDBJ databases">
        <title>Paenibacillus sp. nov., isolated from tomato rhizosphere.</title>
        <authorList>
            <person name="Weon H.-Y."/>
            <person name="Lee S.A."/>
        </authorList>
    </citation>
    <scope>NUCLEOTIDE SEQUENCE [LARGE SCALE GENOMIC DNA]</scope>
    <source>
        <strain evidence="2 3">12200R-189</strain>
    </source>
</reference>
<sequence length="93" mass="10448">MAVLKSMVCAMLAGIVMYLIDMFYYYEHRQAVPVDLQAGSGAEYVPETFKSYLITNSPWLDAALIALTALFFFYAASRASRKRRAAAKGRDPR</sequence>
<keyword evidence="1" id="KW-0472">Membrane</keyword>
<feature type="transmembrane region" description="Helical" evidence="1">
    <location>
        <begin position="7"/>
        <end position="26"/>
    </location>
</feature>
<accession>A0A6C0G4U7</accession>
<feature type="transmembrane region" description="Helical" evidence="1">
    <location>
        <begin position="59"/>
        <end position="76"/>
    </location>
</feature>
<keyword evidence="3" id="KW-1185">Reference proteome</keyword>
<dbReference type="Proteomes" id="UP000476064">
    <property type="component" value="Chromosome"/>
</dbReference>
<proteinExistence type="predicted"/>
<evidence type="ECO:0000313" key="2">
    <source>
        <dbReference type="EMBL" id="QHT63273.1"/>
    </source>
</evidence>
<organism evidence="2 3">
    <name type="scientific">Paenibacillus lycopersici</name>
    <dbReference type="NCBI Taxonomy" id="2704462"/>
    <lineage>
        <taxon>Bacteria</taxon>
        <taxon>Bacillati</taxon>
        <taxon>Bacillota</taxon>
        <taxon>Bacilli</taxon>
        <taxon>Bacillales</taxon>
        <taxon>Paenibacillaceae</taxon>
        <taxon>Paenibacillus</taxon>
    </lineage>
</organism>
<gene>
    <name evidence="2" type="ORF">GXP70_27125</name>
</gene>
<dbReference type="AlphaFoldDB" id="A0A6C0G4U7"/>
<name>A0A6C0G4U7_9BACL</name>